<gene>
    <name evidence="3" type="ORF">CANTADRAFT_5067</name>
</gene>
<name>A0A1E4SNU7_9ASCO</name>
<dbReference type="OrthoDB" id="10291457at2759"/>
<reference evidence="4" key="1">
    <citation type="submission" date="2016-05" db="EMBL/GenBank/DDBJ databases">
        <title>Comparative genomics of biotechnologically important yeasts.</title>
        <authorList>
            <consortium name="DOE Joint Genome Institute"/>
            <person name="Riley R."/>
            <person name="Haridas S."/>
            <person name="Wolfe K.H."/>
            <person name="Lopes M.R."/>
            <person name="Hittinger C.T."/>
            <person name="Goker M."/>
            <person name="Salamov A."/>
            <person name="Wisecaver J."/>
            <person name="Long T.M."/>
            <person name="Aerts A.L."/>
            <person name="Barry K."/>
            <person name="Choi C."/>
            <person name="Clum A."/>
            <person name="Coughlan A.Y."/>
            <person name="Deshpande S."/>
            <person name="Douglass A.P."/>
            <person name="Hanson S.J."/>
            <person name="Klenk H.-P."/>
            <person name="Labutti K."/>
            <person name="Lapidus A."/>
            <person name="Lindquist E."/>
            <person name="Lipzen A."/>
            <person name="Meier-Kolthoff J.P."/>
            <person name="Ohm R.A."/>
            <person name="Otillar R.P."/>
            <person name="Pangilinan J."/>
            <person name="Peng Y."/>
            <person name="Rokas A."/>
            <person name="Rosa C.A."/>
            <person name="Scheuner C."/>
            <person name="Sibirny A.A."/>
            <person name="Slot J.C."/>
            <person name="Stielow J.B."/>
            <person name="Sun H."/>
            <person name="Kurtzman C.P."/>
            <person name="Blackwell M."/>
            <person name="Grigoriev I.V."/>
            <person name="Jeffries T.W."/>
        </authorList>
    </citation>
    <scope>NUCLEOTIDE SEQUENCE [LARGE SCALE GENOMIC DNA]</scope>
    <source>
        <strain evidence="4">NRRL Y-17324</strain>
    </source>
</reference>
<dbReference type="EMBL" id="KV453910">
    <property type="protein sequence ID" value="ODV81097.1"/>
    <property type="molecule type" value="Genomic_DNA"/>
</dbReference>
<protein>
    <recommendedName>
        <fullName evidence="2">Secreted protein CSS2 C-terminal domain-containing protein</fullName>
    </recommendedName>
</protein>
<evidence type="ECO:0000313" key="3">
    <source>
        <dbReference type="EMBL" id="ODV81097.1"/>
    </source>
</evidence>
<feature type="chain" id="PRO_5009162887" description="Secreted protein CSS2 C-terminal domain-containing protein" evidence="1">
    <location>
        <begin position="21"/>
        <end position="276"/>
    </location>
</feature>
<feature type="signal peptide" evidence="1">
    <location>
        <begin position="1"/>
        <end position="20"/>
    </location>
</feature>
<dbReference type="Proteomes" id="UP000094285">
    <property type="component" value="Unassembled WGS sequence"/>
</dbReference>
<dbReference type="GeneID" id="30983988"/>
<evidence type="ECO:0000259" key="2">
    <source>
        <dbReference type="Pfam" id="PF20521"/>
    </source>
</evidence>
<dbReference type="InterPro" id="IPR046624">
    <property type="entry name" value="CSS2_C"/>
</dbReference>
<dbReference type="AlphaFoldDB" id="A0A1E4SNU7"/>
<keyword evidence="4" id="KW-1185">Reference proteome</keyword>
<evidence type="ECO:0000313" key="4">
    <source>
        <dbReference type="Proteomes" id="UP000094285"/>
    </source>
</evidence>
<feature type="domain" description="Secreted protein CSS2 C-terminal" evidence="2">
    <location>
        <begin position="162"/>
        <end position="251"/>
    </location>
</feature>
<evidence type="ECO:0000256" key="1">
    <source>
        <dbReference type="SAM" id="SignalP"/>
    </source>
</evidence>
<dbReference type="Pfam" id="PF20521">
    <property type="entry name" value="DUF6736"/>
    <property type="match status" value="1"/>
</dbReference>
<dbReference type="RefSeq" id="XP_020066219.1">
    <property type="nucleotide sequence ID" value="XM_020209852.1"/>
</dbReference>
<organism evidence="3 4">
    <name type="scientific">Suhomyces tanzawaensis NRRL Y-17324</name>
    <dbReference type="NCBI Taxonomy" id="984487"/>
    <lineage>
        <taxon>Eukaryota</taxon>
        <taxon>Fungi</taxon>
        <taxon>Dikarya</taxon>
        <taxon>Ascomycota</taxon>
        <taxon>Saccharomycotina</taxon>
        <taxon>Pichiomycetes</taxon>
        <taxon>Debaryomycetaceae</taxon>
        <taxon>Suhomyces</taxon>
    </lineage>
</organism>
<sequence length="276" mass="30578">MTINYFTALRTVLVAVLVVADNLVVSFEGTDNAFNSDSVTINSSLLTEGRTYDIGLELSVLLYQDNFILFDSDNQDRTSNSLNNTNNYTELDARDSVADSIAYSDLILHQSNNTLGTTGTENPDNDTITSLLPSSKVDHEVNGLHITERISNIASSYSNLVVGSVAGATSAALSIYQLMKKEFKNCATYSIMIEDTHYQVSTCTTGKHCDTQASQKHIEKAIEYSLNSAFLRRSYRGSFKLDNGGTWHTCVEYYHEKHRDLTFPGCPKDWCGKGKD</sequence>
<proteinExistence type="predicted"/>
<accession>A0A1E4SNU7</accession>
<keyword evidence="1" id="KW-0732">Signal</keyword>